<dbReference type="InterPro" id="IPR001387">
    <property type="entry name" value="Cro/C1-type_HTH"/>
</dbReference>
<sequence>MAKPTTTPPPTTRLGEAVRARRAERRLSLGALAERVSCSKSYLSAIENGRCGPPGPGILRRLEEALATEEGELARLADLQATPTGIRRELAKLQQQQVAAGRVAELLRARTGEGASGGSTSALDEAYRTGELRRLIDRLSPPDESGPDLVPLPLEVPVVNKVQAGYPREFTDLGYPARVADEYVRCPDLADPDAFAARVVGDSMTPEYQEGDIVIFSPLRDIRSGADCFARLAPDDETTFKRVFFERGAADEELIRLQPLNPAYPPKTLPREEVLGLFVAVSVMRQIG</sequence>
<name>A0A3B1DIL1_9ZZZZ</name>
<dbReference type="Gene3D" id="1.10.260.40">
    <property type="entry name" value="lambda repressor-like DNA-binding domains"/>
    <property type="match status" value="1"/>
</dbReference>
<organism evidence="2">
    <name type="scientific">hydrothermal vent metagenome</name>
    <dbReference type="NCBI Taxonomy" id="652676"/>
    <lineage>
        <taxon>unclassified sequences</taxon>
        <taxon>metagenomes</taxon>
        <taxon>ecological metagenomes</taxon>
    </lineage>
</organism>
<evidence type="ECO:0000259" key="1">
    <source>
        <dbReference type="PROSITE" id="PS50943"/>
    </source>
</evidence>
<dbReference type="Gene3D" id="2.10.109.10">
    <property type="entry name" value="Umud Fragment, subunit A"/>
    <property type="match status" value="1"/>
</dbReference>
<feature type="domain" description="HTH cro/C1-type" evidence="1">
    <location>
        <begin position="18"/>
        <end position="73"/>
    </location>
</feature>
<gene>
    <name evidence="2" type="ORF">MNBD_PLANCTO03-1154</name>
</gene>
<dbReference type="InterPro" id="IPR015927">
    <property type="entry name" value="Peptidase_S24_S26A/B/C"/>
</dbReference>
<dbReference type="SUPFAM" id="SSF51306">
    <property type="entry name" value="LexA/Signal peptidase"/>
    <property type="match status" value="1"/>
</dbReference>
<proteinExistence type="predicted"/>
<dbReference type="InterPro" id="IPR039418">
    <property type="entry name" value="LexA-like"/>
</dbReference>
<dbReference type="PROSITE" id="PS50943">
    <property type="entry name" value="HTH_CROC1"/>
    <property type="match status" value="1"/>
</dbReference>
<dbReference type="CDD" id="cd00093">
    <property type="entry name" value="HTH_XRE"/>
    <property type="match status" value="1"/>
</dbReference>
<dbReference type="GO" id="GO:0003677">
    <property type="term" value="F:DNA binding"/>
    <property type="evidence" value="ECO:0007669"/>
    <property type="project" value="InterPro"/>
</dbReference>
<dbReference type="CDD" id="cd06529">
    <property type="entry name" value="S24_LexA-like"/>
    <property type="match status" value="1"/>
</dbReference>
<evidence type="ECO:0000313" key="2">
    <source>
        <dbReference type="EMBL" id="VAX40522.1"/>
    </source>
</evidence>
<accession>A0A3B1DIL1</accession>
<reference evidence="2" key="1">
    <citation type="submission" date="2018-06" db="EMBL/GenBank/DDBJ databases">
        <authorList>
            <person name="Zhirakovskaya E."/>
        </authorList>
    </citation>
    <scope>NUCLEOTIDE SEQUENCE</scope>
</reference>
<dbReference type="SUPFAM" id="SSF47413">
    <property type="entry name" value="lambda repressor-like DNA-binding domains"/>
    <property type="match status" value="1"/>
</dbReference>
<dbReference type="Pfam" id="PF13560">
    <property type="entry name" value="HTH_31"/>
    <property type="match status" value="1"/>
</dbReference>
<dbReference type="SMART" id="SM00530">
    <property type="entry name" value="HTH_XRE"/>
    <property type="match status" value="1"/>
</dbReference>
<dbReference type="InterPro" id="IPR010982">
    <property type="entry name" value="Lambda_DNA-bd_dom_sf"/>
</dbReference>
<protein>
    <recommendedName>
        <fullName evidence="1">HTH cro/C1-type domain-containing protein</fullName>
    </recommendedName>
</protein>
<dbReference type="Pfam" id="PF00717">
    <property type="entry name" value="Peptidase_S24"/>
    <property type="match status" value="1"/>
</dbReference>
<dbReference type="AlphaFoldDB" id="A0A3B1DIL1"/>
<dbReference type="EMBL" id="UOGK01000407">
    <property type="protein sequence ID" value="VAX40522.1"/>
    <property type="molecule type" value="Genomic_DNA"/>
</dbReference>
<dbReference type="InterPro" id="IPR036286">
    <property type="entry name" value="LexA/Signal_pep-like_sf"/>
</dbReference>